<dbReference type="CDD" id="cd00340">
    <property type="entry name" value="GSH_Peroxidase"/>
    <property type="match status" value="1"/>
</dbReference>
<comment type="caution">
    <text evidence="6">The sequence shown here is derived from an EMBL/GenBank/DDBJ whole genome shotgun (WGS) entry which is preliminary data.</text>
</comment>
<proteinExistence type="inferred from homology"/>
<evidence type="ECO:0000256" key="2">
    <source>
        <dbReference type="ARBA" id="ARBA00022559"/>
    </source>
</evidence>
<dbReference type="Pfam" id="PF00255">
    <property type="entry name" value="GSHPx"/>
    <property type="match status" value="1"/>
</dbReference>
<evidence type="ECO:0000256" key="1">
    <source>
        <dbReference type="ARBA" id="ARBA00006926"/>
    </source>
</evidence>
<keyword evidence="2 4" id="KW-0575">Peroxidase</keyword>
<evidence type="ECO:0000256" key="4">
    <source>
        <dbReference type="RuleBase" id="RU000499"/>
    </source>
</evidence>
<dbReference type="InterPro" id="IPR029760">
    <property type="entry name" value="GPX_CS"/>
</dbReference>
<evidence type="ECO:0000313" key="6">
    <source>
        <dbReference type="EMBL" id="MFD1678019.1"/>
    </source>
</evidence>
<reference evidence="7" key="1">
    <citation type="journal article" date="2019" name="Int. J. Syst. Evol. Microbiol.">
        <title>The Global Catalogue of Microorganisms (GCM) 10K type strain sequencing project: providing services to taxonomists for standard genome sequencing and annotation.</title>
        <authorList>
            <consortium name="The Broad Institute Genomics Platform"/>
            <consortium name="The Broad Institute Genome Sequencing Center for Infectious Disease"/>
            <person name="Wu L."/>
            <person name="Ma J."/>
        </authorList>
    </citation>
    <scope>NUCLEOTIDE SEQUENCE [LARGE SCALE GENOMIC DNA]</scope>
    <source>
        <strain evidence="7">CGMCC 1.12286</strain>
    </source>
</reference>
<dbReference type="GO" id="GO:0004601">
    <property type="term" value="F:peroxidase activity"/>
    <property type="evidence" value="ECO:0007669"/>
    <property type="project" value="UniProtKB-KW"/>
</dbReference>
<dbReference type="PIRSF" id="PIRSF000303">
    <property type="entry name" value="Glutathion_perox"/>
    <property type="match status" value="1"/>
</dbReference>
<dbReference type="PROSITE" id="PS00460">
    <property type="entry name" value="GLUTATHIONE_PEROXID_1"/>
    <property type="match status" value="1"/>
</dbReference>
<evidence type="ECO:0000313" key="7">
    <source>
        <dbReference type="Proteomes" id="UP001597079"/>
    </source>
</evidence>
<dbReference type="Proteomes" id="UP001597079">
    <property type="component" value="Unassembled WGS sequence"/>
</dbReference>
<keyword evidence="7" id="KW-1185">Reference proteome</keyword>
<dbReference type="PROSITE" id="PS51352">
    <property type="entry name" value="THIOREDOXIN_2"/>
    <property type="match status" value="1"/>
</dbReference>
<evidence type="ECO:0000259" key="5">
    <source>
        <dbReference type="PROSITE" id="PS51352"/>
    </source>
</evidence>
<dbReference type="PROSITE" id="PS51355">
    <property type="entry name" value="GLUTATHIONE_PEROXID_3"/>
    <property type="match status" value="1"/>
</dbReference>
<protein>
    <recommendedName>
        <fullName evidence="4">Glutathione peroxidase</fullName>
    </recommendedName>
</protein>
<dbReference type="SUPFAM" id="SSF52833">
    <property type="entry name" value="Thioredoxin-like"/>
    <property type="match status" value="1"/>
</dbReference>
<dbReference type="PANTHER" id="PTHR11592">
    <property type="entry name" value="GLUTATHIONE PEROXIDASE"/>
    <property type="match status" value="1"/>
</dbReference>
<dbReference type="InterPro" id="IPR029759">
    <property type="entry name" value="GPX_AS"/>
</dbReference>
<dbReference type="InterPro" id="IPR013766">
    <property type="entry name" value="Thioredoxin_domain"/>
</dbReference>
<dbReference type="InterPro" id="IPR000889">
    <property type="entry name" value="Glutathione_peroxidase"/>
</dbReference>
<name>A0ABW4JPG4_9BACL</name>
<organism evidence="6 7">
    <name type="scientific">Alicyclobacillus fodiniaquatilis</name>
    <dbReference type="NCBI Taxonomy" id="1661150"/>
    <lineage>
        <taxon>Bacteria</taxon>
        <taxon>Bacillati</taxon>
        <taxon>Bacillota</taxon>
        <taxon>Bacilli</taxon>
        <taxon>Bacillales</taxon>
        <taxon>Alicyclobacillaceae</taxon>
        <taxon>Alicyclobacillus</taxon>
    </lineage>
</organism>
<dbReference type="PANTHER" id="PTHR11592:SF78">
    <property type="entry name" value="GLUTATHIONE PEROXIDASE"/>
    <property type="match status" value="1"/>
</dbReference>
<dbReference type="RefSeq" id="WP_377945966.1">
    <property type="nucleotide sequence ID" value="NZ_JBHUCX010000099.1"/>
</dbReference>
<dbReference type="PROSITE" id="PS00763">
    <property type="entry name" value="GLUTATHIONE_PEROXID_2"/>
    <property type="match status" value="1"/>
</dbReference>
<accession>A0ABW4JPG4</accession>
<evidence type="ECO:0000256" key="3">
    <source>
        <dbReference type="ARBA" id="ARBA00023002"/>
    </source>
</evidence>
<feature type="domain" description="Thioredoxin" evidence="5">
    <location>
        <begin position="1"/>
        <end position="159"/>
    </location>
</feature>
<dbReference type="EMBL" id="JBHUCX010000099">
    <property type="protein sequence ID" value="MFD1678019.1"/>
    <property type="molecule type" value="Genomic_DNA"/>
</dbReference>
<dbReference type="Gene3D" id="3.40.30.10">
    <property type="entry name" value="Glutaredoxin"/>
    <property type="match status" value="1"/>
</dbReference>
<sequence>MNVYDFTVTTADGKEQPLDAYQGKVMLIVNTASKCGFTPQYTGLQELQKKFSEKGFTVLGFPCNQFGHQEPGTNEEIQEFCKMTYDVTFPVFGKIDVNGSEAHPLYKYLKQAVPGILNSEAIKWNFTKFLVDQKGKVVQRYAPQTTPDSIADDIEKLIGSNA</sequence>
<gene>
    <name evidence="6" type="ORF">ACFSB2_25455</name>
</gene>
<keyword evidence="3 4" id="KW-0560">Oxidoreductase</keyword>
<dbReference type="PRINTS" id="PR01011">
    <property type="entry name" value="GLUTPROXDASE"/>
</dbReference>
<dbReference type="InterPro" id="IPR036249">
    <property type="entry name" value="Thioredoxin-like_sf"/>
</dbReference>
<comment type="similarity">
    <text evidence="1 4">Belongs to the glutathione peroxidase family.</text>
</comment>